<dbReference type="RefSeq" id="XP_008029068.1">
    <property type="nucleotide sequence ID" value="XM_008030877.1"/>
</dbReference>
<gene>
    <name evidence="1" type="ORF">SETTUDRAFT_164747</name>
</gene>
<name>R0JQ62_EXST2</name>
<reference evidence="1 2" key="2">
    <citation type="journal article" date="2013" name="PLoS Genet.">
        <title>Comparative genome structure, secondary metabolite, and effector coding capacity across Cochliobolus pathogens.</title>
        <authorList>
            <person name="Condon B.J."/>
            <person name="Leng Y."/>
            <person name="Wu D."/>
            <person name="Bushley K.E."/>
            <person name="Ohm R.A."/>
            <person name="Otillar R."/>
            <person name="Martin J."/>
            <person name="Schackwitz W."/>
            <person name="Grimwood J."/>
            <person name="MohdZainudin N."/>
            <person name="Xue C."/>
            <person name="Wang R."/>
            <person name="Manning V.A."/>
            <person name="Dhillon B."/>
            <person name="Tu Z.J."/>
            <person name="Steffenson B.J."/>
            <person name="Salamov A."/>
            <person name="Sun H."/>
            <person name="Lowry S."/>
            <person name="LaButti K."/>
            <person name="Han J."/>
            <person name="Copeland A."/>
            <person name="Lindquist E."/>
            <person name="Barry K."/>
            <person name="Schmutz J."/>
            <person name="Baker S.E."/>
            <person name="Ciuffetti L.M."/>
            <person name="Grigoriev I.V."/>
            <person name="Zhong S."/>
            <person name="Turgeon B.G."/>
        </authorList>
    </citation>
    <scope>NUCLEOTIDE SEQUENCE [LARGE SCALE GENOMIC DNA]</scope>
    <source>
        <strain evidence="2">28A</strain>
    </source>
</reference>
<dbReference type="AlphaFoldDB" id="R0JQ62"/>
<dbReference type="Proteomes" id="UP000016935">
    <property type="component" value="Unassembled WGS sequence"/>
</dbReference>
<organism evidence="1 2">
    <name type="scientific">Exserohilum turcicum (strain 28A)</name>
    <name type="common">Northern leaf blight fungus</name>
    <name type="synonym">Setosphaeria turcica</name>
    <dbReference type="NCBI Taxonomy" id="671987"/>
    <lineage>
        <taxon>Eukaryota</taxon>
        <taxon>Fungi</taxon>
        <taxon>Dikarya</taxon>
        <taxon>Ascomycota</taxon>
        <taxon>Pezizomycotina</taxon>
        <taxon>Dothideomycetes</taxon>
        <taxon>Pleosporomycetidae</taxon>
        <taxon>Pleosporales</taxon>
        <taxon>Pleosporineae</taxon>
        <taxon>Pleosporaceae</taxon>
        <taxon>Exserohilum</taxon>
    </lineage>
</organism>
<keyword evidence="2" id="KW-1185">Reference proteome</keyword>
<reference evidence="1 2" key="1">
    <citation type="journal article" date="2012" name="PLoS Pathog.">
        <title>Diverse lifestyles and strategies of plant pathogenesis encoded in the genomes of eighteen Dothideomycetes fungi.</title>
        <authorList>
            <person name="Ohm R.A."/>
            <person name="Feau N."/>
            <person name="Henrissat B."/>
            <person name="Schoch C.L."/>
            <person name="Horwitz B.A."/>
            <person name="Barry K.W."/>
            <person name="Condon B.J."/>
            <person name="Copeland A.C."/>
            <person name="Dhillon B."/>
            <person name="Glaser F."/>
            <person name="Hesse C.N."/>
            <person name="Kosti I."/>
            <person name="LaButti K."/>
            <person name="Lindquist E.A."/>
            <person name="Lucas S."/>
            <person name="Salamov A.A."/>
            <person name="Bradshaw R.E."/>
            <person name="Ciuffetti L."/>
            <person name="Hamelin R.C."/>
            <person name="Kema G.H.J."/>
            <person name="Lawrence C."/>
            <person name="Scott J.A."/>
            <person name="Spatafora J.W."/>
            <person name="Turgeon B.G."/>
            <person name="de Wit P.J.G.M."/>
            <person name="Zhong S."/>
            <person name="Goodwin S.B."/>
            <person name="Grigoriev I.V."/>
        </authorList>
    </citation>
    <scope>NUCLEOTIDE SEQUENCE [LARGE SCALE GENOMIC DNA]</scope>
    <source>
        <strain evidence="2">28A</strain>
    </source>
</reference>
<evidence type="ECO:0000313" key="2">
    <source>
        <dbReference type="Proteomes" id="UP000016935"/>
    </source>
</evidence>
<accession>R0JQ62</accession>
<sequence length="106" mass="11939">MADLPSVHVSPPRRPTRVIFGLPATSPFSSWSAGCNYRLDAPRVACNNNTSSDSNALHVKAVPQHFRNPKMRHPPQPPLFFLAFFSTQCRHDPSIFRNIANKWVVD</sequence>
<dbReference type="HOGENOM" id="CLU_2224830_0_0_1"/>
<dbReference type="EMBL" id="KB908833">
    <property type="protein sequence ID" value="EOA83323.1"/>
    <property type="molecule type" value="Genomic_DNA"/>
</dbReference>
<dbReference type="GeneID" id="19399225"/>
<protein>
    <submittedName>
        <fullName evidence="1">Uncharacterized protein</fullName>
    </submittedName>
</protein>
<proteinExistence type="predicted"/>
<evidence type="ECO:0000313" key="1">
    <source>
        <dbReference type="EMBL" id="EOA83323.1"/>
    </source>
</evidence>